<organism evidence="1 2">
    <name type="scientific">Rotaria magnacalcarata</name>
    <dbReference type="NCBI Taxonomy" id="392030"/>
    <lineage>
        <taxon>Eukaryota</taxon>
        <taxon>Metazoa</taxon>
        <taxon>Spiralia</taxon>
        <taxon>Gnathifera</taxon>
        <taxon>Rotifera</taxon>
        <taxon>Eurotatoria</taxon>
        <taxon>Bdelloidea</taxon>
        <taxon>Philodinida</taxon>
        <taxon>Philodinidae</taxon>
        <taxon>Rotaria</taxon>
    </lineage>
</organism>
<dbReference type="AlphaFoldDB" id="A0A815M5M8"/>
<evidence type="ECO:0000313" key="2">
    <source>
        <dbReference type="Proteomes" id="UP000663834"/>
    </source>
</evidence>
<evidence type="ECO:0000313" key="1">
    <source>
        <dbReference type="EMBL" id="CAF1418445.1"/>
    </source>
</evidence>
<reference evidence="1" key="1">
    <citation type="submission" date="2021-02" db="EMBL/GenBank/DDBJ databases">
        <authorList>
            <person name="Nowell W R."/>
        </authorList>
    </citation>
    <scope>NUCLEOTIDE SEQUENCE</scope>
</reference>
<dbReference type="EMBL" id="CAJNOW010004460">
    <property type="protein sequence ID" value="CAF1418445.1"/>
    <property type="molecule type" value="Genomic_DNA"/>
</dbReference>
<protein>
    <submittedName>
        <fullName evidence="1">Uncharacterized protein</fullName>
    </submittedName>
</protein>
<comment type="caution">
    <text evidence="1">The sequence shown here is derived from an EMBL/GenBank/DDBJ whole genome shotgun (WGS) entry which is preliminary data.</text>
</comment>
<dbReference type="Proteomes" id="UP000663834">
    <property type="component" value="Unassembled WGS sequence"/>
</dbReference>
<proteinExistence type="predicted"/>
<accession>A0A815M5M8</accession>
<name>A0A815M5M8_9BILA</name>
<gene>
    <name evidence="1" type="ORF">KQP761_LOCUS10490</name>
</gene>
<sequence>MRHILKHLIISNRLKDLSRRFQTRRMEIVQSLLSASEKVFDRLLPKIDQKSIHERIVNFVRKLLASFEQVAKRNSEQWKAIFKAIDDASKGDDNKWFRVLVADIDSNAVAAETDDKLTKVFKKLGNSSKLLISNMQKISQRINQRRECIRHLQKASMNNTNFEILYSIDRRPGTNSETIVRTFAKRLFKRNPSLTPEFNAVIANTGDTIDLYGDYVHLNPSCDYVLAHDFGGLKFSFRFIYGKVYSILPNLVEIKENECSTTGHVQLCNRGYYCTLNIPMYYGGLVDGALGDVRDRSGKGRANLSRWLVRDCPAATRDQTKEIVPSIPECASDDTDEQEFCENFVQRGTKSGLSIRLLVTQAIAVRKDAL</sequence>